<dbReference type="RefSeq" id="XP_039126358.1">
    <property type="nucleotide sequence ID" value="XM_039270424.1"/>
</dbReference>
<dbReference type="Gene3D" id="1.10.110.10">
    <property type="entry name" value="Plant lipid-transfer and hydrophobic proteins"/>
    <property type="match status" value="1"/>
</dbReference>
<dbReference type="SUPFAM" id="SSF47699">
    <property type="entry name" value="Bifunctional inhibitor/lipid-transfer protein/seed storage 2S albumin"/>
    <property type="match status" value="1"/>
</dbReference>
<evidence type="ECO:0000256" key="6">
    <source>
        <dbReference type="SAM" id="SignalP"/>
    </source>
</evidence>
<evidence type="ECO:0000256" key="1">
    <source>
        <dbReference type="ARBA" id="ARBA00009748"/>
    </source>
</evidence>
<keyword evidence="4" id="KW-0325">Glycoprotein</keyword>
<keyword evidence="8" id="KW-1185">Reference proteome</keyword>
<sequence length="159" mass="16329">MAAMKFITLVTLISVFSSSTGAYHAAAGGGGDIQQCLQKLMPCEPYLKSTSPPPATCCVPLKDMVAHQPACLCTLYNDDALLKSLNVTKQDTLNMVGNCGAKADTSLCNNGSTPVPPVSPSNPTPSNPAGPSGSGASLGKSLEAVIIMIFSGFVYFVLA</sequence>
<dbReference type="Proteomes" id="UP001515500">
    <property type="component" value="Chromosome 5"/>
</dbReference>
<evidence type="ECO:0000256" key="5">
    <source>
        <dbReference type="SAM" id="MobiDB-lite"/>
    </source>
</evidence>
<feature type="signal peptide" evidence="6">
    <location>
        <begin position="1"/>
        <end position="22"/>
    </location>
</feature>
<feature type="compositionally biased region" description="Pro residues" evidence="5">
    <location>
        <begin position="114"/>
        <end position="128"/>
    </location>
</feature>
<evidence type="ECO:0000256" key="3">
    <source>
        <dbReference type="ARBA" id="ARBA00023157"/>
    </source>
</evidence>
<dbReference type="InterPro" id="IPR016140">
    <property type="entry name" value="Bifunc_inhib/LTP/seed_store"/>
</dbReference>
<evidence type="ECO:0000259" key="7">
    <source>
        <dbReference type="Pfam" id="PF14368"/>
    </source>
</evidence>
<comment type="similarity">
    <text evidence="1">Belongs to the plant LTP family.</text>
</comment>
<gene>
    <name evidence="9" type="primary">LOC120262331</name>
</gene>
<dbReference type="InterPro" id="IPR043325">
    <property type="entry name" value="LTSS"/>
</dbReference>
<dbReference type="Pfam" id="PF14368">
    <property type="entry name" value="LTP_2"/>
    <property type="match status" value="1"/>
</dbReference>
<proteinExistence type="inferred from homology"/>
<evidence type="ECO:0000313" key="8">
    <source>
        <dbReference type="Proteomes" id="UP001515500"/>
    </source>
</evidence>
<feature type="domain" description="Bifunctional inhibitor/plant lipid transfer protein/seed storage helical" evidence="7">
    <location>
        <begin position="34"/>
        <end position="108"/>
    </location>
</feature>
<dbReference type="InterPro" id="IPR036312">
    <property type="entry name" value="Bifun_inhib/LTP/seed_sf"/>
</dbReference>
<keyword evidence="2 6" id="KW-0732">Signal</keyword>
<organism evidence="8 9">
    <name type="scientific">Dioscorea cayennensis subsp. rotundata</name>
    <name type="common">White Guinea yam</name>
    <name type="synonym">Dioscorea rotundata</name>
    <dbReference type="NCBI Taxonomy" id="55577"/>
    <lineage>
        <taxon>Eukaryota</taxon>
        <taxon>Viridiplantae</taxon>
        <taxon>Streptophyta</taxon>
        <taxon>Embryophyta</taxon>
        <taxon>Tracheophyta</taxon>
        <taxon>Spermatophyta</taxon>
        <taxon>Magnoliopsida</taxon>
        <taxon>Liliopsida</taxon>
        <taxon>Dioscoreales</taxon>
        <taxon>Dioscoreaceae</taxon>
        <taxon>Dioscorea</taxon>
    </lineage>
</organism>
<accession>A0AB40BHB6</accession>
<reference evidence="9" key="1">
    <citation type="submission" date="2025-08" db="UniProtKB">
        <authorList>
            <consortium name="RefSeq"/>
        </authorList>
    </citation>
    <scope>IDENTIFICATION</scope>
</reference>
<dbReference type="CDD" id="cd00010">
    <property type="entry name" value="AAI_LTSS"/>
    <property type="match status" value="1"/>
</dbReference>
<feature type="chain" id="PRO_5044262297" evidence="6">
    <location>
        <begin position="23"/>
        <end position="159"/>
    </location>
</feature>
<dbReference type="AlphaFoldDB" id="A0AB40BHB6"/>
<keyword evidence="3" id="KW-1015">Disulfide bond</keyword>
<evidence type="ECO:0000313" key="9">
    <source>
        <dbReference type="RefSeq" id="XP_039126358.1"/>
    </source>
</evidence>
<evidence type="ECO:0000256" key="2">
    <source>
        <dbReference type="ARBA" id="ARBA00022729"/>
    </source>
</evidence>
<dbReference type="GeneID" id="120262331"/>
<dbReference type="PANTHER" id="PTHR33044">
    <property type="entry name" value="BIFUNCTIONAL INHIBITOR/LIPID-TRANSFER PROTEIN/SEED STORAGE 2S ALBUMIN SUPERFAMILY PROTEIN-RELATED"/>
    <property type="match status" value="1"/>
</dbReference>
<protein>
    <submittedName>
        <fullName evidence="9">Non-specific lipid transfer protein GPI-anchored 8-like</fullName>
    </submittedName>
</protein>
<name>A0AB40BHB6_DIOCR</name>
<evidence type="ECO:0000256" key="4">
    <source>
        <dbReference type="ARBA" id="ARBA00023180"/>
    </source>
</evidence>
<feature type="region of interest" description="Disordered" evidence="5">
    <location>
        <begin position="110"/>
        <end position="134"/>
    </location>
</feature>